<keyword evidence="1" id="KW-0175">Coiled coil</keyword>
<organism evidence="3 4">
    <name type="scientific">Dothistroma septosporum (strain NZE10 / CBS 128990)</name>
    <name type="common">Red band needle blight fungus</name>
    <name type="synonym">Mycosphaerella pini</name>
    <dbReference type="NCBI Taxonomy" id="675120"/>
    <lineage>
        <taxon>Eukaryota</taxon>
        <taxon>Fungi</taxon>
        <taxon>Dikarya</taxon>
        <taxon>Ascomycota</taxon>
        <taxon>Pezizomycotina</taxon>
        <taxon>Dothideomycetes</taxon>
        <taxon>Dothideomycetidae</taxon>
        <taxon>Mycosphaerellales</taxon>
        <taxon>Mycosphaerellaceae</taxon>
        <taxon>Dothistroma</taxon>
    </lineage>
</organism>
<feature type="compositionally biased region" description="Polar residues" evidence="2">
    <location>
        <begin position="132"/>
        <end position="148"/>
    </location>
</feature>
<accession>N1Q4M2</accession>
<evidence type="ECO:0000256" key="1">
    <source>
        <dbReference type="SAM" id="Coils"/>
    </source>
</evidence>
<feature type="compositionally biased region" description="Polar residues" evidence="2">
    <location>
        <begin position="13"/>
        <end position="25"/>
    </location>
</feature>
<feature type="region of interest" description="Disordered" evidence="2">
    <location>
        <begin position="130"/>
        <end position="165"/>
    </location>
</feature>
<evidence type="ECO:0000313" key="3">
    <source>
        <dbReference type="EMBL" id="EME49584.1"/>
    </source>
</evidence>
<dbReference type="OrthoDB" id="5427526at2759"/>
<reference evidence="3 4" key="2">
    <citation type="journal article" date="2012" name="PLoS Pathog.">
        <title>Diverse lifestyles and strategies of plant pathogenesis encoded in the genomes of eighteen Dothideomycetes fungi.</title>
        <authorList>
            <person name="Ohm R.A."/>
            <person name="Feau N."/>
            <person name="Henrissat B."/>
            <person name="Schoch C.L."/>
            <person name="Horwitz B.A."/>
            <person name="Barry K.W."/>
            <person name="Condon B.J."/>
            <person name="Copeland A.C."/>
            <person name="Dhillon B."/>
            <person name="Glaser F."/>
            <person name="Hesse C.N."/>
            <person name="Kosti I."/>
            <person name="LaButti K."/>
            <person name="Lindquist E.A."/>
            <person name="Lucas S."/>
            <person name="Salamov A.A."/>
            <person name="Bradshaw R.E."/>
            <person name="Ciuffetti L."/>
            <person name="Hamelin R.C."/>
            <person name="Kema G.H.J."/>
            <person name="Lawrence C."/>
            <person name="Scott J.A."/>
            <person name="Spatafora J.W."/>
            <person name="Turgeon B.G."/>
            <person name="de Wit P.J.G.M."/>
            <person name="Zhong S."/>
            <person name="Goodwin S.B."/>
            <person name="Grigoriev I.V."/>
        </authorList>
    </citation>
    <scope>NUCLEOTIDE SEQUENCE [LARGE SCALE GENOMIC DNA]</scope>
    <source>
        <strain evidence="4">NZE10 / CBS 128990</strain>
    </source>
</reference>
<dbReference type="AlphaFoldDB" id="N1Q4M2"/>
<dbReference type="EMBL" id="KB446535">
    <property type="protein sequence ID" value="EME49584.1"/>
    <property type="molecule type" value="Genomic_DNA"/>
</dbReference>
<dbReference type="Proteomes" id="UP000016933">
    <property type="component" value="Unassembled WGS sequence"/>
</dbReference>
<dbReference type="HOGENOM" id="CLU_047851_1_0_1"/>
<feature type="coiled-coil region" evidence="1">
    <location>
        <begin position="318"/>
        <end position="350"/>
    </location>
</feature>
<feature type="compositionally biased region" description="Acidic residues" evidence="2">
    <location>
        <begin position="154"/>
        <end position="165"/>
    </location>
</feature>
<keyword evidence="4" id="KW-1185">Reference proteome</keyword>
<dbReference type="OMA" id="CGEWRER"/>
<sequence length="386" mass="42677">MQSTPPAPLTPIRTDTMSPVESPSPTHAFRDHLRRRTSSFSSNHDRSPLTPRSSRRFSHVSRLSGEFGSPVDEGGKGGALGNLADELDQLDDDDEFAEGETLDTLEGLHAQPELEEASRDSGIDVSYKGSAAATNRPTNHVRNFSKPFTGTAEEPPDEVEDENEEEDRFTPDLEDLMHTIARMTSYTSAAEDPLIPRTIALLQDLGNQTSLEAATQRYTTSTNSLTVHLANQSKSLQTLVQTLYPMFAFTAPLDPVIIEETLPLVEALSSEIPQPDVGTLQKLQKLDRETADVVHSLAQLTDTLQMGKQSTAAAARHLRSTQTMIEELRLERERADLARHELAKSDWEDRLRTRWCGTECKDIISGFEDRCNALRGDLEQAIQAGA</sequence>
<evidence type="ECO:0000313" key="4">
    <source>
        <dbReference type="Proteomes" id="UP000016933"/>
    </source>
</evidence>
<dbReference type="eggNOG" id="ENOG502S5IN">
    <property type="taxonomic scope" value="Eukaryota"/>
</dbReference>
<name>N1Q4M2_DOTSN</name>
<proteinExistence type="predicted"/>
<feature type="region of interest" description="Disordered" evidence="2">
    <location>
        <begin position="1"/>
        <end position="83"/>
    </location>
</feature>
<gene>
    <name evidence="3" type="ORF">DOTSEDRAFT_68383</name>
</gene>
<protein>
    <submittedName>
        <fullName evidence="3">Uncharacterized protein</fullName>
    </submittedName>
</protein>
<reference evidence="4" key="1">
    <citation type="journal article" date="2012" name="PLoS Genet.">
        <title>The genomes of the fungal plant pathogens Cladosporium fulvum and Dothistroma septosporum reveal adaptation to different hosts and lifestyles but also signatures of common ancestry.</title>
        <authorList>
            <person name="de Wit P.J.G.M."/>
            <person name="van der Burgt A."/>
            <person name="Oekmen B."/>
            <person name="Stergiopoulos I."/>
            <person name="Abd-Elsalam K.A."/>
            <person name="Aerts A.L."/>
            <person name="Bahkali A.H."/>
            <person name="Beenen H.G."/>
            <person name="Chettri P."/>
            <person name="Cox M.P."/>
            <person name="Datema E."/>
            <person name="de Vries R.P."/>
            <person name="Dhillon B."/>
            <person name="Ganley A.R."/>
            <person name="Griffiths S.A."/>
            <person name="Guo Y."/>
            <person name="Hamelin R.C."/>
            <person name="Henrissat B."/>
            <person name="Kabir M.S."/>
            <person name="Jashni M.K."/>
            <person name="Kema G."/>
            <person name="Klaubauf S."/>
            <person name="Lapidus A."/>
            <person name="Levasseur A."/>
            <person name="Lindquist E."/>
            <person name="Mehrabi R."/>
            <person name="Ohm R.A."/>
            <person name="Owen T.J."/>
            <person name="Salamov A."/>
            <person name="Schwelm A."/>
            <person name="Schijlen E."/>
            <person name="Sun H."/>
            <person name="van den Burg H.A."/>
            <person name="van Ham R.C.H.J."/>
            <person name="Zhang S."/>
            <person name="Goodwin S.B."/>
            <person name="Grigoriev I.V."/>
            <person name="Collemare J."/>
            <person name="Bradshaw R.E."/>
        </authorList>
    </citation>
    <scope>NUCLEOTIDE SEQUENCE [LARGE SCALE GENOMIC DNA]</scope>
    <source>
        <strain evidence="4">NZE10 / CBS 128990</strain>
    </source>
</reference>
<evidence type="ECO:0000256" key="2">
    <source>
        <dbReference type="SAM" id="MobiDB-lite"/>
    </source>
</evidence>